<evidence type="ECO:0000256" key="1">
    <source>
        <dbReference type="SAM" id="MobiDB-lite"/>
    </source>
</evidence>
<organism evidence="2">
    <name type="scientific">Brachypodium distachyon</name>
    <name type="common">Purple false brome</name>
    <name type="synonym">Trachynia distachya</name>
    <dbReference type="NCBI Taxonomy" id="15368"/>
    <lineage>
        <taxon>Eukaryota</taxon>
        <taxon>Viridiplantae</taxon>
        <taxon>Streptophyta</taxon>
        <taxon>Embryophyta</taxon>
        <taxon>Tracheophyta</taxon>
        <taxon>Spermatophyta</taxon>
        <taxon>Magnoliopsida</taxon>
        <taxon>Liliopsida</taxon>
        <taxon>Poales</taxon>
        <taxon>Poaceae</taxon>
        <taxon>BOP clade</taxon>
        <taxon>Pooideae</taxon>
        <taxon>Stipodae</taxon>
        <taxon>Brachypodieae</taxon>
        <taxon>Brachypodium</taxon>
    </lineage>
</organism>
<accession>A0A0Q3JM45</accession>
<evidence type="ECO:0000313" key="2">
    <source>
        <dbReference type="EMBL" id="KQK13116.2"/>
    </source>
</evidence>
<evidence type="ECO:0008006" key="5">
    <source>
        <dbReference type="Google" id="ProtNLM"/>
    </source>
</evidence>
<reference evidence="3" key="3">
    <citation type="submission" date="2018-08" db="UniProtKB">
        <authorList>
            <consortium name="EnsemblPlants"/>
        </authorList>
    </citation>
    <scope>IDENTIFICATION</scope>
    <source>
        <strain evidence="3">cv. Bd21</strain>
    </source>
</reference>
<dbReference type="PANTHER" id="PTHR33085:SF82">
    <property type="entry name" value="DUF1618 DOMAIN-CONTAINING PROTEIN"/>
    <property type="match status" value="1"/>
</dbReference>
<dbReference type="PANTHER" id="PTHR33085">
    <property type="entry name" value="OS12G0113100 PROTEIN-RELATED"/>
    <property type="match status" value="1"/>
</dbReference>
<dbReference type="InterPro" id="IPR012871">
    <property type="entry name" value="DUF1668_ORYSA"/>
</dbReference>
<feature type="region of interest" description="Disordered" evidence="1">
    <location>
        <begin position="20"/>
        <end position="40"/>
    </location>
</feature>
<name>A0A0Q3JM45_BRADI</name>
<dbReference type="Proteomes" id="UP000008810">
    <property type="component" value="Chromosome 1"/>
</dbReference>
<proteinExistence type="predicted"/>
<reference evidence="2" key="2">
    <citation type="submission" date="2017-06" db="EMBL/GenBank/DDBJ databases">
        <title>WGS assembly of Brachypodium distachyon.</title>
        <authorList>
            <consortium name="The International Brachypodium Initiative"/>
            <person name="Lucas S."/>
            <person name="Harmon-Smith M."/>
            <person name="Lail K."/>
            <person name="Tice H."/>
            <person name="Grimwood J."/>
            <person name="Bruce D."/>
            <person name="Barry K."/>
            <person name="Shu S."/>
            <person name="Lindquist E."/>
            <person name="Wang M."/>
            <person name="Pitluck S."/>
            <person name="Vogel J.P."/>
            <person name="Garvin D.F."/>
            <person name="Mockler T.C."/>
            <person name="Schmutz J."/>
            <person name="Rokhsar D."/>
            <person name="Bevan M.W."/>
        </authorList>
    </citation>
    <scope>NUCLEOTIDE SEQUENCE</scope>
    <source>
        <strain evidence="2">Bd21</strain>
    </source>
</reference>
<evidence type="ECO:0000313" key="3">
    <source>
        <dbReference type="EnsemblPlants" id="KQK13116"/>
    </source>
</evidence>
<keyword evidence="4" id="KW-1185">Reference proteome</keyword>
<reference evidence="2 3" key="1">
    <citation type="journal article" date="2010" name="Nature">
        <title>Genome sequencing and analysis of the model grass Brachypodium distachyon.</title>
        <authorList>
            <consortium name="International Brachypodium Initiative"/>
        </authorList>
    </citation>
    <scope>NUCLEOTIDE SEQUENCE [LARGE SCALE GENOMIC DNA]</scope>
    <source>
        <strain evidence="2 3">Bd21</strain>
    </source>
</reference>
<evidence type="ECO:0000313" key="4">
    <source>
        <dbReference type="Proteomes" id="UP000008810"/>
    </source>
</evidence>
<sequence>MAGKGDADRGIVLIPALIMPKRPEDGTRGGGGRAAKRPRRRRHLYLVTDDWEQGYSIRKLDLEEDHDADPDAYTDDKEQQPAGTLPLVVFRLEAPHEGAHHFAAAFGTKIMALHHTPRRYVPVFDVRTRCLTFGPRMRRNPSAPIYVPVGDNKLFGLDFRTFQMLHPPPPPVDPNLNIVVPKWPSWRRLPEPPFAHERVTSHTVHPDGQTILVSVSNRRTGGTFAFDTAASSPEWTRTGDWQLPFRGPAHCDSELDAWVGLARDPDALGHLCSCDVPCATDDDGGGQARPAWKLSKEKLFCEDPTEKHVGATLVHLGGGGCRSRFCLLQCFSVDGREEGAYKEFMPERERHLLRLTTFSLKYDKNGDLRTAARRRVRSFELANAETKYGDFLMNPMAFWM</sequence>
<dbReference type="Pfam" id="PF07893">
    <property type="entry name" value="DUF1668"/>
    <property type="match status" value="1"/>
</dbReference>
<dbReference type="AlphaFoldDB" id="A0A0Q3JM45"/>
<protein>
    <recommendedName>
        <fullName evidence="5">DUF1618 domain-containing protein</fullName>
    </recommendedName>
</protein>
<dbReference type="Gramene" id="KQK13116">
    <property type="protein sequence ID" value="KQK13116"/>
    <property type="gene ID" value="BRADI_1g08170v3"/>
</dbReference>
<dbReference type="EMBL" id="CM000880">
    <property type="protein sequence ID" value="KQK13116.2"/>
    <property type="molecule type" value="Genomic_DNA"/>
</dbReference>
<gene>
    <name evidence="2" type="ORF">BRADI_1g08170v3</name>
</gene>
<dbReference type="OrthoDB" id="682031at2759"/>
<dbReference type="EnsemblPlants" id="KQK13116">
    <property type="protein sequence ID" value="KQK13116"/>
    <property type="gene ID" value="BRADI_1g08170v3"/>
</dbReference>
<dbReference type="FunCoup" id="A0A0Q3JM45">
    <property type="interactions" value="662"/>
</dbReference>
<dbReference type="InParanoid" id="A0A0Q3JM45"/>